<sequence>MTTLGFDEHDESYVDDAFDEFTPAAIYRCIKAESKWDPQLDLTASFDILTDFEQQINVLCLKVSDDHDRLEKLLDTFYSTWLFSASSLKVPEHKLNSLSYTLTMRSGSPTTLAILLCHFLQHAKLDASMSLNQGDIGVHVAISDEEGYIIEPSSGQQSWYIIPENADEDDGQEQEPLELIFDDEVYKLFLAQQKWSFISENKFGHALTCVEMLMELIGDDPYERRDRGYLLNQLDCPKMARDDLQFFVDECPDDPAIEIIQHQIEELEDNNKTHH</sequence>
<dbReference type="Proteomes" id="UP000322915">
    <property type="component" value="Unassembled WGS sequence"/>
</dbReference>
<evidence type="ECO:0000256" key="1">
    <source>
        <dbReference type="ARBA" id="ARBA00007100"/>
    </source>
</evidence>
<evidence type="ECO:0000313" key="7">
    <source>
        <dbReference type="Proteomes" id="UP000322915"/>
    </source>
</evidence>
<dbReference type="Pfam" id="PF13369">
    <property type="entry name" value="Transglut_core2"/>
    <property type="match status" value="1"/>
</dbReference>
<keyword evidence="7" id="KW-1185">Reference proteome</keyword>
<evidence type="ECO:0000313" key="4">
    <source>
        <dbReference type="EMBL" id="KAA1163670.1"/>
    </source>
</evidence>
<reference evidence="5 6" key="1">
    <citation type="submission" date="2014-04" db="EMBL/GenBank/DDBJ databases">
        <title>Pseudoalteromonas galatheae sp. nov., isolated from a deep-sea polychaete near Canal Concepcion, Chile.</title>
        <authorList>
            <person name="Machado H.R."/>
            <person name="Gram L."/>
            <person name="Vynne N.G."/>
        </authorList>
    </citation>
    <scope>NUCLEOTIDE SEQUENCE [LARGE SCALE GENOMIC DNA]</scope>
    <source>
        <strain evidence="5 6">KMM216</strain>
    </source>
</reference>
<dbReference type="EMBL" id="SEUJ01000072">
    <property type="protein sequence ID" value="KAA1154307.1"/>
    <property type="molecule type" value="Genomic_DNA"/>
</dbReference>
<dbReference type="Pfam" id="PF13371">
    <property type="entry name" value="TPR_9"/>
    <property type="match status" value="1"/>
</dbReference>
<dbReference type="InterPro" id="IPR032698">
    <property type="entry name" value="SirB1_N"/>
</dbReference>
<evidence type="ECO:0000313" key="5">
    <source>
        <dbReference type="EMBL" id="KDC51691.1"/>
    </source>
</evidence>
<protein>
    <submittedName>
        <fullName evidence="4">Tetratricopeptide repeat protein</fullName>
    </submittedName>
    <submittedName>
        <fullName evidence="5">Transcriptional regulator</fullName>
    </submittedName>
</protein>
<dbReference type="AlphaFoldDB" id="A0A063KTA8"/>
<dbReference type="EMBL" id="SEUK01000041">
    <property type="protein sequence ID" value="KAA1163670.1"/>
    <property type="molecule type" value="Genomic_DNA"/>
</dbReference>
<evidence type="ECO:0000259" key="2">
    <source>
        <dbReference type="Pfam" id="PF13369"/>
    </source>
</evidence>
<evidence type="ECO:0000313" key="3">
    <source>
        <dbReference type="EMBL" id="KAA1154307.1"/>
    </source>
</evidence>
<dbReference type="Proteomes" id="UP000324162">
    <property type="component" value="Unassembled WGS sequence"/>
</dbReference>
<evidence type="ECO:0000313" key="6">
    <source>
        <dbReference type="Proteomes" id="UP000027154"/>
    </source>
</evidence>
<dbReference type="OrthoDB" id="232498at2"/>
<proteinExistence type="inferred from homology"/>
<gene>
    <name evidence="5" type="ORF">DC53_07685</name>
    <name evidence="4" type="ORF">EU508_03755</name>
    <name evidence="3" type="ORF">EU509_12435</name>
</gene>
<organism evidence="4 8">
    <name type="scientific">Pseudoalteromonas fuliginea</name>
    <dbReference type="NCBI Taxonomy" id="1872678"/>
    <lineage>
        <taxon>Bacteria</taxon>
        <taxon>Pseudomonadati</taxon>
        <taxon>Pseudomonadota</taxon>
        <taxon>Gammaproteobacteria</taxon>
        <taxon>Alteromonadales</taxon>
        <taxon>Pseudoalteromonadaceae</taxon>
        <taxon>Pseudoalteromonas</taxon>
    </lineage>
</organism>
<dbReference type="EMBL" id="JJNZ01000022">
    <property type="protein sequence ID" value="KDC51691.1"/>
    <property type="molecule type" value="Genomic_DNA"/>
</dbReference>
<dbReference type="RefSeq" id="WP_007378113.1">
    <property type="nucleotide sequence ID" value="NZ_JBBMQV010000041.1"/>
</dbReference>
<feature type="domain" description="Protein SirB1 N-terminal" evidence="2">
    <location>
        <begin position="64"/>
        <end position="155"/>
    </location>
</feature>
<accession>A0A063KTA8</accession>
<dbReference type="Proteomes" id="UP000027154">
    <property type="component" value="Unassembled WGS sequence"/>
</dbReference>
<comment type="similarity">
    <text evidence="1">Belongs to the UPF0162 family.</text>
</comment>
<name>A0A063KTA8_9GAMM</name>
<evidence type="ECO:0000313" key="8">
    <source>
        <dbReference type="Proteomes" id="UP000324162"/>
    </source>
</evidence>
<reference evidence="7 8" key="2">
    <citation type="submission" date="2019-01" db="EMBL/GenBank/DDBJ databases">
        <title>Genome sequences of marine Pseudoalteromonas species.</title>
        <authorList>
            <person name="Boraston A.B."/>
            <person name="Hehemann J.-H."/>
            <person name="Vickers C.J."/>
            <person name="Salama-Alber O."/>
            <person name="Abe K."/>
            <person name="Hettle A.J."/>
        </authorList>
    </citation>
    <scope>NUCLEOTIDE SEQUENCE [LARGE SCALE GENOMIC DNA]</scope>
    <source>
        <strain evidence="4 8">PS42</strain>
        <strain evidence="3 7">PS47</strain>
    </source>
</reference>
<comment type="caution">
    <text evidence="4">The sequence shown here is derived from an EMBL/GenBank/DDBJ whole genome shotgun (WGS) entry which is preliminary data.</text>
</comment>